<organism evidence="1 2">
    <name type="scientific">Halalkalibacter hemicellulosilyticusJCM 9152</name>
    <dbReference type="NCBI Taxonomy" id="1236971"/>
    <lineage>
        <taxon>Bacteria</taxon>
        <taxon>Bacillati</taxon>
        <taxon>Bacillota</taxon>
        <taxon>Bacilli</taxon>
        <taxon>Bacillales</taxon>
        <taxon>Bacillaceae</taxon>
        <taxon>Halalkalibacter</taxon>
    </lineage>
</organism>
<accession>W4QL07</accession>
<reference evidence="1" key="1">
    <citation type="journal article" date="2014" name="Genome Announc.">
        <title>Draft Genome Sequences of Three Alkaliphilic Bacillus Strains, Bacillus wakoensis JCM 9140T, Bacillus akibai JCM 9157T, and Bacillus hemicellulosilyticus JCM 9152T.</title>
        <authorList>
            <person name="Yuki M."/>
            <person name="Oshima K."/>
            <person name="Suda W."/>
            <person name="Oshida Y."/>
            <person name="Kitamura K."/>
            <person name="Iida T."/>
            <person name="Hattori M."/>
            <person name="Ohkuma M."/>
        </authorList>
    </citation>
    <scope>NUCLEOTIDE SEQUENCE [LARGE SCALE GENOMIC DNA]</scope>
    <source>
        <strain evidence="1">JCM 9152</strain>
    </source>
</reference>
<evidence type="ECO:0000313" key="1">
    <source>
        <dbReference type="EMBL" id="GAE32805.1"/>
    </source>
</evidence>
<protein>
    <recommendedName>
        <fullName evidence="3">DUF3231 family protein</fullName>
    </recommendedName>
</protein>
<name>W4QL07_9BACI</name>
<sequence>MTKKNKNIRISAAELSEIWTCYMNDSMLVCVLKYFSNKVVDPDIRPVINKALKVSLNQLQVLEEMFKKENYPIPVGFSQEHDVDIDAPRLYTDGYFLNYIKQMAQISMNNYSMAISLTARDDIYDYFSKCFVESNQLHKMAIDVLLSKGLYIRPPYLLTPEAVEFVDSKSFLAGWFGKRRALTGLEISNLYANIQRNALGIATLLGFAQSTKSKEIKKFMMRGKDIASKHVDVFSKLMRENDLPVPMTWDTEVTENTSTVFSDKLMMFQTTALIATGLGYYGMSMATSPRRDIGVEYIQLMGEVAKYSEDGAKLMIENRWLETPPQAANRRELVDMK</sequence>
<proteinExistence type="predicted"/>
<gene>
    <name evidence="1" type="ORF">JCM9152_4374</name>
</gene>
<dbReference type="Proteomes" id="UP000018895">
    <property type="component" value="Unassembled WGS sequence"/>
</dbReference>
<dbReference type="RefSeq" id="WP_035347352.1">
    <property type="nucleotide sequence ID" value="NZ_BAUU01000053.1"/>
</dbReference>
<dbReference type="Gene3D" id="1.20.1260.10">
    <property type="match status" value="2"/>
</dbReference>
<dbReference type="Pfam" id="PF11553">
    <property type="entry name" value="DUF3231"/>
    <property type="match status" value="2"/>
</dbReference>
<dbReference type="OrthoDB" id="1675670at2"/>
<evidence type="ECO:0008006" key="3">
    <source>
        <dbReference type="Google" id="ProtNLM"/>
    </source>
</evidence>
<dbReference type="EMBL" id="BAUU01000053">
    <property type="protein sequence ID" value="GAE32805.1"/>
    <property type="molecule type" value="Genomic_DNA"/>
</dbReference>
<dbReference type="InterPro" id="IPR021617">
    <property type="entry name" value="DUF3231"/>
</dbReference>
<comment type="caution">
    <text evidence="1">The sequence shown here is derived from an EMBL/GenBank/DDBJ whole genome shotgun (WGS) entry which is preliminary data.</text>
</comment>
<keyword evidence="2" id="KW-1185">Reference proteome</keyword>
<dbReference type="InterPro" id="IPR012347">
    <property type="entry name" value="Ferritin-like"/>
</dbReference>
<dbReference type="AlphaFoldDB" id="W4QL07"/>
<dbReference type="STRING" id="1236971.JCM9152_4374"/>
<evidence type="ECO:0000313" key="2">
    <source>
        <dbReference type="Proteomes" id="UP000018895"/>
    </source>
</evidence>